<comment type="caution">
    <text evidence="1">The sequence shown here is derived from an EMBL/GenBank/DDBJ whole genome shotgun (WGS) entry which is preliminary data.</text>
</comment>
<gene>
    <name evidence="1" type="ORF">DVH24_037946</name>
</gene>
<name>A0A498JZF8_MALDO</name>
<proteinExistence type="predicted"/>
<dbReference type="Proteomes" id="UP000290289">
    <property type="component" value="Chromosome 5"/>
</dbReference>
<accession>A0A498JZF8</accession>
<dbReference type="AlphaFoldDB" id="A0A498JZF8"/>
<reference evidence="1 2" key="1">
    <citation type="submission" date="2018-10" db="EMBL/GenBank/DDBJ databases">
        <title>A high-quality apple genome assembly.</title>
        <authorList>
            <person name="Hu J."/>
        </authorList>
    </citation>
    <scope>NUCLEOTIDE SEQUENCE [LARGE SCALE GENOMIC DNA]</scope>
    <source>
        <strain evidence="2">cv. HFTH1</strain>
        <tissue evidence="1">Young leaf</tissue>
    </source>
</reference>
<organism evidence="1 2">
    <name type="scientific">Malus domestica</name>
    <name type="common">Apple</name>
    <name type="synonym">Pyrus malus</name>
    <dbReference type="NCBI Taxonomy" id="3750"/>
    <lineage>
        <taxon>Eukaryota</taxon>
        <taxon>Viridiplantae</taxon>
        <taxon>Streptophyta</taxon>
        <taxon>Embryophyta</taxon>
        <taxon>Tracheophyta</taxon>
        <taxon>Spermatophyta</taxon>
        <taxon>Magnoliopsida</taxon>
        <taxon>eudicotyledons</taxon>
        <taxon>Gunneridae</taxon>
        <taxon>Pentapetalae</taxon>
        <taxon>rosids</taxon>
        <taxon>fabids</taxon>
        <taxon>Rosales</taxon>
        <taxon>Rosaceae</taxon>
        <taxon>Amygdaloideae</taxon>
        <taxon>Maleae</taxon>
        <taxon>Malus</taxon>
    </lineage>
</organism>
<keyword evidence="2" id="KW-1185">Reference proteome</keyword>
<dbReference type="EMBL" id="RDQH01000331">
    <property type="protein sequence ID" value="RXI00398.1"/>
    <property type="molecule type" value="Genomic_DNA"/>
</dbReference>
<evidence type="ECO:0000313" key="2">
    <source>
        <dbReference type="Proteomes" id="UP000290289"/>
    </source>
</evidence>
<sequence>MVDGDTSYPFLQHAAKEDIRTSRPSFVLNTTINNILHILKDKPFLRCPKLLPEHLARKNPRDHATRSCRVLRDHIEELLDQGHCWEFVRDKARKEGLVEPNERD</sequence>
<evidence type="ECO:0000313" key="1">
    <source>
        <dbReference type="EMBL" id="RXI00398.1"/>
    </source>
</evidence>
<protein>
    <submittedName>
        <fullName evidence="1">Uncharacterized protein</fullName>
    </submittedName>
</protein>